<evidence type="ECO:0000259" key="2">
    <source>
        <dbReference type="Pfam" id="PF13229"/>
    </source>
</evidence>
<evidence type="ECO:0000259" key="1">
    <source>
        <dbReference type="Pfam" id="PF01345"/>
    </source>
</evidence>
<feature type="domain" description="DUF11" evidence="1">
    <location>
        <begin position="1335"/>
        <end position="1435"/>
    </location>
</feature>
<dbReference type="InterPro" id="IPR024079">
    <property type="entry name" value="MetalloPept_cat_dom_sf"/>
</dbReference>
<dbReference type="SMART" id="SM00710">
    <property type="entry name" value="PbH1"/>
    <property type="match status" value="7"/>
</dbReference>
<dbReference type="InterPro" id="IPR011050">
    <property type="entry name" value="Pectin_lyase_fold/virulence"/>
</dbReference>
<keyword evidence="4" id="KW-1185">Reference proteome</keyword>
<dbReference type="InterPro" id="IPR001434">
    <property type="entry name" value="OmcB-like_DUF11"/>
</dbReference>
<dbReference type="InterPro" id="IPR039448">
    <property type="entry name" value="Beta_helix"/>
</dbReference>
<dbReference type="Proteomes" id="UP000278962">
    <property type="component" value="Unassembled WGS sequence"/>
</dbReference>
<organism evidence="3 4">
    <name type="scientific">Solirubrobacter pauli</name>
    <dbReference type="NCBI Taxonomy" id="166793"/>
    <lineage>
        <taxon>Bacteria</taxon>
        <taxon>Bacillati</taxon>
        <taxon>Actinomycetota</taxon>
        <taxon>Thermoleophilia</taxon>
        <taxon>Solirubrobacterales</taxon>
        <taxon>Solirubrobacteraceae</taxon>
        <taxon>Solirubrobacter</taxon>
    </lineage>
</organism>
<name>A0A660L1J4_9ACTN</name>
<dbReference type="Pfam" id="PF01345">
    <property type="entry name" value="DUF11"/>
    <property type="match status" value="1"/>
</dbReference>
<dbReference type="InterPro" id="IPR038081">
    <property type="entry name" value="CalX-like_sf"/>
</dbReference>
<protein>
    <submittedName>
        <fullName evidence="3">CSLREA domain-containing protein</fullName>
    </submittedName>
</protein>
<dbReference type="GO" id="GO:0005509">
    <property type="term" value="F:calcium ion binding"/>
    <property type="evidence" value="ECO:0007669"/>
    <property type="project" value="InterPro"/>
</dbReference>
<feature type="domain" description="Right handed beta helix" evidence="2">
    <location>
        <begin position="673"/>
        <end position="794"/>
    </location>
</feature>
<dbReference type="InterPro" id="IPR012334">
    <property type="entry name" value="Pectin_lyas_fold"/>
</dbReference>
<dbReference type="Gene3D" id="2.60.40.2030">
    <property type="match status" value="1"/>
</dbReference>
<feature type="domain" description="Right handed beta helix" evidence="2">
    <location>
        <begin position="511"/>
        <end position="660"/>
    </location>
</feature>
<dbReference type="SUPFAM" id="SSF103647">
    <property type="entry name" value="TSP type-3 repeat"/>
    <property type="match status" value="1"/>
</dbReference>
<dbReference type="Pfam" id="PF13229">
    <property type="entry name" value="Beta_helix"/>
    <property type="match status" value="2"/>
</dbReference>
<evidence type="ECO:0000313" key="3">
    <source>
        <dbReference type="EMBL" id="RKQ86772.1"/>
    </source>
</evidence>
<dbReference type="InterPro" id="IPR011044">
    <property type="entry name" value="Quino_amine_DH_bsu"/>
</dbReference>
<comment type="caution">
    <text evidence="3">The sequence shown here is derived from an EMBL/GenBank/DDBJ whole genome shotgun (WGS) entry which is preliminary data.</text>
</comment>
<dbReference type="SUPFAM" id="SSF51126">
    <property type="entry name" value="Pectin lyase-like"/>
    <property type="match status" value="2"/>
</dbReference>
<dbReference type="InterPro" id="IPR028974">
    <property type="entry name" value="TSP_type-3_rpt"/>
</dbReference>
<gene>
    <name evidence="3" type="ORF">C8N24_4787</name>
</gene>
<dbReference type="GO" id="GO:0008237">
    <property type="term" value="F:metallopeptidase activity"/>
    <property type="evidence" value="ECO:0007669"/>
    <property type="project" value="InterPro"/>
</dbReference>
<dbReference type="Gene3D" id="3.40.390.10">
    <property type="entry name" value="Collagenase (Catalytic Domain)"/>
    <property type="match status" value="1"/>
</dbReference>
<dbReference type="Gene3D" id="2.160.20.10">
    <property type="entry name" value="Single-stranded right-handed beta-helix, Pectin lyase-like"/>
    <property type="match status" value="3"/>
</dbReference>
<reference evidence="3 4" key="1">
    <citation type="submission" date="2018-10" db="EMBL/GenBank/DDBJ databases">
        <title>Genomic Encyclopedia of Archaeal and Bacterial Type Strains, Phase II (KMG-II): from individual species to whole genera.</title>
        <authorList>
            <person name="Goeker M."/>
        </authorList>
    </citation>
    <scope>NUCLEOTIDE SEQUENCE [LARGE SCALE GENOMIC DNA]</scope>
    <source>
        <strain evidence="3 4">DSM 14954</strain>
    </source>
</reference>
<dbReference type="SUPFAM" id="SSF55486">
    <property type="entry name" value="Metalloproteases ('zincins'), catalytic domain"/>
    <property type="match status" value="1"/>
</dbReference>
<dbReference type="SUPFAM" id="SSF50969">
    <property type="entry name" value="YVTN repeat-like/Quinoprotein amine dehydrogenase"/>
    <property type="match status" value="1"/>
</dbReference>
<dbReference type="SUPFAM" id="SSF141072">
    <property type="entry name" value="CalX-like"/>
    <property type="match status" value="1"/>
</dbReference>
<proteinExistence type="predicted"/>
<accession>A0A660L1J4</accession>
<sequence>MNHPSGPHDDTVRWIAAPTRGRTFADLMVRILAPAIALLLAILLPTSAQASPFTPAGTIVVNSTADTGERCDQPTTTVCTLRGAIHTANLRAGEDTITFDLIGGAKFTPATPLPPITQTVTIDGSGPTGAPQIEIDGSLIPEDVRPAALKGALAEPLEQPKAKATRSGNDGVIRFLRPWGLDFRDADESTIRGLIIHSFPYAQIGFDGADRMTVKGNWIGLKPDGSASARRSTEDRMLGLALINSAVNLIGGPNADKNIISGTEIGLVLMDRGASGNLIYGNYIGTTTDGRGERANTETGILLTEPANLAGRGTEQNRIVGNVVLGKREDSYGISVLAAKETDIWGNFVGLSASGLAESPTGEPLGHDIGIYVHDSPETAIGGTGPAEFNLVAGNDLGIELNGGSDRSTIAGNLVGTEYGGKTATAASRNRFGVGVVADGLQEAPADITINENTVANTSEQGMYVTGAAKRVTVTSNRFGTDLDGVGKLPNKIGFATGRPAGGGDAPSDLTFGPGNVAAGNSTDGVQVLDGTNVVVRGNRIGVSADAKPLGNGTVGLNVQADGALVESNTVSANAQGIAVNGPTDDVIIRANRIGTGTDGEPSPSQDFGNAGAGVLILGTATNTRVGGSSSTDANIISGNGRGVHVAGDANGTTLRQNVIGLNTTADAPIPNDVGIYLAGGRNTVVGGALGIDARNYISRNYGPGIRINGAKKSVIMGNYITDNRGAGVLADAKGGDAVIGYTVEADGKPEDINCRETRCNRIEGNQGPGVHVLAKSQITVRGNRMRGNTGLDVDLAEAGATANDDNDGDDWANTPVGVLPLTADGGKIVGQLDRFDAAETLIDVYGFNSTEALKGRPRGGELIGTAFPNARGEWELATAKTYAAYGAVMTDRLGNTSEMSPICTGDQDGDALCDNWETSGIDYDADGTADLRLQDEGASPVKPDLFVEVDWQQGRKPHMKALYDVKQAFELAPKPIALHTVMGEEVPGTGAINAGGRSIGFNNDVQDYLGGVSGTDPCEGAFGSADDRADQDCFRVLGARKLAYRYAIFANHVSGGHAGAADPGRDAFLVSLGDALREDIMLGGGSGPEGCNRQYDACVAQLESAVFMHELGHTLGLLHGGDEKAENNEPTYLSVMNYWYLTRVPLNSRPLDFSRKTPLARNEAAFDEALPLYEAYPQRAEHPWTEAAVSIYDKQSDRCLIERVRLDLPIDLDLDGQHEIRRMGLNDKDLDSDPEGPEECQKPENQTWLTGVDDWSRLRYSRHGLTGWDEGTYESAVETADLPKATDLAAAVDTDEDGVSDAKDVCPAAADPGQEDADEDGLGDACLPFITQRDVSLTMTAASANVPVGETRTVTLELANAYPKPATGVVVAITAPAGVTVDTPRWEVGEIPARGTRQLELKVTGTAVGRGELKAEVVAAAEPDFDSTPDNHDATEDDQAAKRLTTFQPGKVPTVSIRPGSAREADDGTEAAYVRIDLDGHTGMTVEGRLRSVGGTATPGVDYEPVDTPISIAGSDRAQVDLKLFGDTLDEPDETIELELSGVDGAQPESVRGTFTISDDDDPRKPGELTYLGCLSRDYGPGKSCGQRESKLAAPAGTKAMTADGRFLWVADETSLVRLERDPATGGLSHAKCWVTAGPARDCASLGEVNFEPSAVHLTPDGKQLIVRGTNWEDGGNPRMSIVSLALDAAGEPTLTGCIGMGAPGCAVPIRSDNAILSPGGRFLITVPSGQKRSYGEINVYPLSSGKIEPSARCYAHPEEKRPCEPLTVILDGSPWMDFSPDGKTLAIRSKHHLALLGWDETAGTLASGGGCLREGAGCRTDADCHLNGDKEFICPKEPDYLSGWGPVRFAPDGRALYVGAQISDRVTALPRVADRTWSADGAMCVGRAGTGCALDVPLVDAATEIVTSPDGGDVYMTSQAGGVLSFSADRRTGALSGPRCELTSGGTASCPASVGGNAVPAGSSGNLVFDPTGRDLYTTDTLPGHTYSKYAVARFLRATRPPGGQNRAPLCSNADASVRPGETTEVTLRCADPDGDPVTLRKTRGGGELTGTRLRYTAGTAAGVETVGFRAGDGGLESEEAEVRVTVGNPPACADGAVSVMRRGSVALPLSCDRGTIEIVEHPAHGGVVGTTFNASPQGHDGVEYVKYAAYDPDTGVRSNVATITVTVLAPPPGPDIIEFGSVSLENDRGGANNGCSGSSCRPSGNGELPFPMRCNGSPTQTPGSCSGTLEACTPSGCSKRAGGTRASAAAAKLKGSLGRVRFSIPVGQAKTIKLRLNAKARKELAKRGKLKLRILTTVKVPTGKTVTSTRTLTVKKPLKKQRRR</sequence>
<dbReference type="Gene3D" id="4.10.1080.10">
    <property type="entry name" value="TSP type-3 repeat"/>
    <property type="match status" value="1"/>
</dbReference>
<evidence type="ECO:0000313" key="4">
    <source>
        <dbReference type="Proteomes" id="UP000278962"/>
    </source>
</evidence>
<dbReference type="EMBL" id="RBIL01000002">
    <property type="protein sequence ID" value="RKQ86772.1"/>
    <property type="molecule type" value="Genomic_DNA"/>
</dbReference>
<dbReference type="InterPro" id="IPR006626">
    <property type="entry name" value="PbH1"/>
</dbReference>